<keyword evidence="5 16" id="KW-0328">Glycosyltransferase</keyword>
<evidence type="ECO:0000313" key="18">
    <source>
        <dbReference type="Proteomes" id="UP000542973"/>
    </source>
</evidence>
<dbReference type="GO" id="GO:0009252">
    <property type="term" value="P:peptidoglycan biosynthetic process"/>
    <property type="evidence" value="ECO:0007669"/>
    <property type="project" value="UniProtKB-UniRule"/>
</dbReference>
<dbReference type="GeneID" id="70691291"/>
<accession>A0A6N1BJN3</accession>
<dbReference type="InterPro" id="IPR013437">
    <property type="entry name" value="FtsW"/>
</dbReference>
<keyword evidence="12 16" id="KW-0131">Cell cycle</keyword>
<feature type="transmembrane region" description="Helical" evidence="16">
    <location>
        <begin position="234"/>
        <end position="252"/>
    </location>
</feature>
<dbReference type="GO" id="GO:0071555">
    <property type="term" value="P:cell wall organization"/>
    <property type="evidence" value="ECO:0007669"/>
    <property type="project" value="UniProtKB-KW"/>
</dbReference>
<protein>
    <recommendedName>
        <fullName evidence="16">Probable peptidoglycan glycosyltransferase FtsW</fullName>
        <shortName evidence="16">PGT</shortName>
        <ecNumber evidence="16">2.4.99.28</ecNumber>
    </recommendedName>
    <alternativeName>
        <fullName evidence="16">Cell division protein FtsW</fullName>
    </alternativeName>
    <alternativeName>
        <fullName evidence="16">Cell wall polymerase</fullName>
    </alternativeName>
    <alternativeName>
        <fullName evidence="16">Peptidoglycan polymerase</fullName>
        <shortName evidence="16">PG polymerase</shortName>
    </alternativeName>
</protein>
<keyword evidence="4 16" id="KW-0132">Cell division</keyword>
<sequence>MSEMQAERQAKRSGFVGATIVGATIGNAWEGLRDAVSGVKPTRSRMMEYDQPLLWVAIVLLSLGLVMVYSATIALPDSPRFANYRESHFLIRHAFSLLIGLGVGLLAFQIPVKYWDRYAPKLFVLALVLLIIVLVPFIGKGVNGARRWIPLGLMNFQPSELMKLAVVLYAANYTVRKQEWMQSLGKGFLPMGVAVAVVGMLLLLEPDMGAFLVIAAVAMGILFLGGVNGKLFGALVAIAVGTFALLIAVSPWRRERIFAYLDPWREEYALGKAYQLTHSLIAFGRGEWAGVGLGGSIEKLHYLPEAHTDFILAVIGEELGFIGVLTAIVLFYWLVRRAFSIGRTALQLDRTFAGLVAKGIGIWIGWQAFINMGVNLGLLPTKGLTLPMVSYGGSGILMNCVALALLLRIDYENRVLMRGGKV</sequence>
<name>A0A6N1BJN3_9BURK</name>
<evidence type="ECO:0000256" key="9">
    <source>
        <dbReference type="ARBA" id="ARBA00022984"/>
    </source>
</evidence>
<feature type="transmembrane region" description="Helical" evidence="16">
    <location>
        <begin position="210"/>
        <end position="227"/>
    </location>
</feature>
<gene>
    <name evidence="16 17" type="primary">ftsW</name>
    <name evidence="17" type="ORF">HLB16_13405</name>
</gene>
<dbReference type="EC" id="2.4.99.28" evidence="16"/>
<feature type="transmembrane region" description="Helical" evidence="16">
    <location>
        <begin position="122"/>
        <end position="139"/>
    </location>
</feature>
<keyword evidence="13 16" id="KW-0961">Cell wall biogenesis/degradation</keyword>
<evidence type="ECO:0000256" key="4">
    <source>
        <dbReference type="ARBA" id="ARBA00022618"/>
    </source>
</evidence>
<dbReference type="PANTHER" id="PTHR30474">
    <property type="entry name" value="CELL CYCLE PROTEIN"/>
    <property type="match status" value="1"/>
</dbReference>
<evidence type="ECO:0000256" key="11">
    <source>
        <dbReference type="ARBA" id="ARBA00023136"/>
    </source>
</evidence>
<keyword evidence="8 16" id="KW-0133">Cell shape</keyword>
<comment type="caution">
    <text evidence="17">The sequence shown here is derived from an EMBL/GenBank/DDBJ whole genome shotgun (WGS) entry which is preliminary data.</text>
</comment>
<keyword evidence="10 16" id="KW-1133">Transmembrane helix</keyword>
<dbReference type="UniPathway" id="UPA00219"/>
<dbReference type="AlphaFoldDB" id="A0A6N1BJN3"/>
<evidence type="ECO:0000256" key="6">
    <source>
        <dbReference type="ARBA" id="ARBA00022679"/>
    </source>
</evidence>
<dbReference type="Pfam" id="PF01098">
    <property type="entry name" value="FTSW_RODA_SPOVE"/>
    <property type="match status" value="1"/>
</dbReference>
<dbReference type="NCBIfam" id="TIGR02614">
    <property type="entry name" value="ftsW"/>
    <property type="match status" value="1"/>
</dbReference>
<dbReference type="GO" id="GO:0043093">
    <property type="term" value="P:FtsZ-dependent cytokinesis"/>
    <property type="evidence" value="ECO:0007669"/>
    <property type="project" value="UniProtKB-UniRule"/>
</dbReference>
<dbReference type="GO" id="GO:0008360">
    <property type="term" value="P:regulation of cell shape"/>
    <property type="evidence" value="ECO:0007669"/>
    <property type="project" value="UniProtKB-KW"/>
</dbReference>
<comment type="catalytic activity">
    <reaction evidence="15 16">
        <text>[GlcNAc-(1-&gt;4)-Mur2Ac(oyl-L-Ala-gamma-D-Glu-L-Lys-D-Ala-D-Ala)](n)-di-trans,octa-cis-undecaprenyl diphosphate + beta-D-GlcNAc-(1-&gt;4)-Mur2Ac(oyl-L-Ala-gamma-D-Glu-L-Lys-D-Ala-D-Ala)-di-trans,octa-cis-undecaprenyl diphosphate = [GlcNAc-(1-&gt;4)-Mur2Ac(oyl-L-Ala-gamma-D-Glu-L-Lys-D-Ala-D-Ala)](n+1)-di-trans,octa-cis-undecaprenyl diphosphate + di-trans,octa-cis-undecaprenyl diphosphate + H(+)</text>
        <dbReference type="Rhea" id="RHEA:23708"/>
        <dbReference type="Rhea" id="RHEA-COMP:9602"/>
        <dbReference type="Rhea" id="RHEA-COMP:9603"/>
        <dbReference type="ChEBI" id="CHEBI:15378"/>
        <dbReference type="ChEBI" id="CHEBI:58405"/>
        <dbReference type="ChEBI" id="CHEBI:60033"/>
        <dbReference type="ChEBI" id="CHEBI:78435"/>
        <dbReference type="EC" id="2.4.99.28"/>
    </reaction>
</comment>
<evidence type="ECO:0000256" key="15">
    <source>
        <dbReference type="ARBA" id="ARBA00049902"/>
    </source>
</evidence>
<keyword evidence="6 16" id="KW-0808">Transferase</keyword>
<evidence type="ECO:0000256" key="10">
    <source>
        <dbReference type="ARBA" id="ARBA00022989"/>
    </source>
</evidence>
<dbReference type="GO" id="GO:0032153">
    <property type="term" value="C:cell division site"/>
    <property type="evidence" value="ECO:0007669"/>
    <property type="project" value="UniProtKB-UniRule"/>
</dbReference>
<keyword evidence="3 16" id="KW-1003">Cell membrane</keyword>
<comment type="subcellular location">
    <subcellularLocation>
        <location evidence="16">Cell inner membrane</location>
        <topology evidence="16">Multi-pass membrane protein</topology>
    </subcellularLocation>
    <subcellularLocation>
        <location evidence="1">Cell membrane</location>
        <topology evidence="1">Multi-pass membrane protein</topology>
    </subcellularLocation>
    <text evidence="16">Localizes to the division septum.</text>
</comment>
<comment type="function">
    <text evidence="16">Peptidoglycan polymerase that is essential for cell division.</text>
</comment>
<feature type="transmembrane region" description="Helical" evidence="16">
    <location>
        <begin position="388"/>
        <end position="409"/>
    </location>
</feature>
<keyword evidence="16" id="KW-0997">Cell inner membrane</keyword>
<dbReference type="PANTHER" id="PTHR30474:SF2">
    <property type="entry name" value="PEPTIDOGLYCAN GLYCOSYLTRANSFERASE FTSW-RELATED"/>
    <property type="match status" value="1"/>
</dbReference>
<dbReference type="GO" id="GO:0015648">
    <property type="term" value="F:lipid-linked peptidoglycan transporter activity"/>
    <property type="evidence" value="ECO:0007669"/>
    <property type="project" value="TreeGrafter"/>
</dbReference>
<organism evidence="17 18">
    <name type="scientific">Cupriavidus gilardii</name>
    <dbReference type="NCBI Taxonomy" id="82541"/>
    <lineage>
        <taxon>Bacteria</taxon>
        <taxon>Pseudomonadati</taxon>
        <taxon>Pseudomonadota</taxon>
        <taxon>Betaproteobacteria</taxon>
        <taxon>Burkholderiales</taxon>
        <taxon>Burkholderiaceae</taxon>
        <taxon>Cupriavidus</taxon>
    </lineage>
</organism>
<dbReference type="Proteomes" id="UP000542973">
    <property type="component" value="Unassembled WGS sequence"/>
</dbReference>
<feature type="transmembrane region" description="Helical" evidence="16">
    <location>
        <begin position="90"/>
        <end position="110"/>
    </location>
</feature>
<feature type="transmembrane region" description="Helical" evidence="16">
    <location>
        <begin position="310"/>
        <end position="335"/>
    </location>
</feature>
<evidence type="ECO:0000256" key="8">
    <source>
        <dbReference type="ARBA" id="ARBA00022960"/>
    </source>
</evidence>
<evidence type="ECO:0000256" key="14">
    <source>
        <dbReference type="ARBA" id="ARBA00038053"/>
    </source>
</evidence>
<evidence type="ECO:0000313" key="17">
    <source>
        <dbReference type="EMBL" id="NNH11872.1"/>
    </source>
</evidence>
<feature type="transmembrane region" description="Helical" evidence="16">
    <location>
        <begin position="187"/>
        <end position="204"/>
    </location>
</feature>
<evidence type="ECO:0000256" key="7">
    <source>
        <dbReference type="ARBA" id="ARBA00022692"/>
    </source>
</evidence>
<evidence type="ECO:0000256" key="5">
    <source>
        <dbReference type="ARBA" id="ARBA00022676"/>
    </source>
</evidence>
<reference evidence="17 18" key="1">
    <citation type="submission" date="2020-05" db="EMBL/GenBank/DDBJ databases">
        <title>MicrobeNet Type strains.</title>
        <authorList>
            <person name="Nicholson A.C."/>
        </authorList>
    </citation>
    <scope>NUCLEOTIDE SEQUENCE [LARGE SCALE GENOMIC DNA]</scope>
    <source>
        <strain evidence="17 18">ATCC 700815</strain>
    </source>
</reference>
<comment type="pathway">
    <text evidence="2 16">Cell wall biogenesis; peptidoglycan biosynthesis.</text>
</comment>
<feature type="transmembrane region" description="Helical" evidence="16">
    <location>
        <begin position="159"/>
        <end position="175"/>
    </location>
</feature>
<evidence type="ECO:0000256" key="1">
    <source>
        <dbReference type="ARBA" id="ARBA00004651"/>
    </source>
</evidence>
<feature type="transmembrane region" description="Helical" evidence="16">
    <location>
        <begin position="53"/>
        <end position="75"/>
    </location>
</feature>
<keyword evidence="9 16" id="KW-0573">Peptidoglycan synthesis</keyword>
<evidence type="ECO:0000256" key="2">
    <source>
        <dbReference type="ARBA" id="ARBA00004752"/>
    </source>
</evidence>
<comment type="similarity">
    <text evidence="14 16">Belongs to the SEDS family. FtsW subfamily.</text>
</comment>
<dbReference type="RefSeq" id="WP_053822569.1">
    <property type="nucleotide sequence ID" value="NZ_BAAAEB010000027.1"/>
</dbReference>
<dbReference type="HAMAP" id="MF_00913">
    <property type="entry name" value="PGT_FtsW_proteobact"/>
    <property type="match status" value="1"/>
</dbReference>
<evidence type="ECO:0000256" key="3">
    <source>
        <dbReference type="ARBA" id="ARBA00022475"/>
    </source>
</evidence>
<proteinExistence type="inferred from homology"/>
<dbReference type="GO" id="GO:0008955">
    <property type="term" value="F:peptidoglycan glycosyltransferase activity"/>
    <property type="evidence" value="ECO:0007669"/>
    <property type="project" value="UniProtKB-UniRule"/>
</dbReference>
<keyword evidence="11 16" id="KW-0472">Membrane</keyword>
<dbReference type="InterPro" id="IPR001182">
    <property type="entry name" value="FtsW/RodA"/>
</dbReference>
<feature type="transmembrane region" description="Helical" evidence="16">
    <location>
        <begin position="355"/>
        <end position="376"/>
    </location>
</feature>
<evidence type="ECO:0000256" key="12">
    <source>
        <dbReference type="ARBA" id="ARBA00023306"/>
    </source>
</evidence>
<evidence type="ECO:0000256" key="13">
    <source>
        <dbReference type="ARBA" id="ARBA00023316"/>
    </source>
</evidence>
<evidence type="ECO:0000256" key="16">
    <source>
        <dbReference type="HAMAP-Rule" id="MF_00913"/>
    </source>
</evidence>
<dbReference type="GO" id="GO:0005886">
    <property type="term" value="C:plasma membrane"/>
    <property type="evidence" value="ECO:0007669"/>
    <property type="project" value="UniProtKB-SubCell"/>
</dbReference>
<keyword evidence="7 16" id="KW-0812">Transmembrane</keyword>
<dbReference type="EMBL" id="JABEMD010000020">
    <property type="protein sequence ID" value="NNH11872.1"/>
    <property type="molecule type" value="Genomic_DNA"/>
</dbReference>